<dbReference type="AlphaFoldDB" id="A0A6S7LP58"/>
<dbReference type="Proteomes" id="UP001152795">
    <property type="component" value="Unassembled WGS sequence"/>
</dbReference>
<organism evidence="1 2">
    <name type="scientific">Paramuricea clavata</name>
    <name type="common">Red gorgonian</name>
    <name type="synonym">Violescent sea-whip</name>
    <dbReference type="NCBI Taxonomy" id="317549"/>
    <lineage>
        <taxon>Eukaryota</taxon>
        <taxon>Metazoa</taxon>
        <taxon>Cnidaria</taxon>
        <taxon>Anthozoa</taxon>
        <taxon>Octocorallia</taxon>
        <taxon>Malacalcyonacea</taxon>
        <taxon>Plexauridae</taxon>
        <taxon>Paramuricea</taxon>
    </lineage>
</organism>
<dbReference type="CDD" id="cd22893">
    <property type="entry name" value="PlcA-like"/>
    <property type="match status" value="1"/>
</dbReference>
<accession>A0A6S7LP58</accession>
<reference evidence="1" key="1">
    <citation type="submission" date="2020-04" db="EMBL/GenBank/DDBJ databases">
        <authorList>
            <person name="Alioto T."/>
            <person name="Alioto T."/>
            <person name="Gomez Garrido J."/>
        </authorList>
    </citation>
    <scope>NUCLEOTIDE SEQUENCE</scope>
    <source>
        <strain evidence="1">A484AB</strain>
    </source>
</reference>
<dbReference type="EMBL" id="CACRXK020026009">
    <property type="protein sequence ID" value="CAB4039893.1"/>
    <property type="molecule type" value="Genomic_DNA"/>
</dbReference>
<proteinExistence type="predicted"/>
<protein>
    <submittedName>
        <fullName evidence="1">Uncharacterized protein</fullName>
    </submittedName>
</protein>
<dbReference type="OrthoDB" id="5978694at2759"/>
<comment type="caution">
    <text evidence="1">The sequence shown here is derived from an EMBL/GenBank/DDBJ whole genome shotgun (WGS) entry which is preliminary data.</text>
</comment>
<sequence length="354" mass="40573">MNSKLRLPNGIELTFGKIVALAGDYYGIPESPIITPPAKPSEAKEMRDNRRRFLKAFSDLARNHRRNLRVEVQNLVKMINEDHKAQSSGKGKLHSDKEWDEVTGGKWHWAPFVGYFPWTWGRMMNLAAKNTDHFQPEATEAYRAGHQCAIDKARQAAKKTDPEEKKNFLMEAYAMEAFAGHYLSDCFSSGHIRTPRAELEKFLAKAYWPLHLLYANVGDYLSKEMHDEDCKYGLRVKNKRGDMWTAYGDKSLHAGKSARNYKLATEAMQKSADQVYKAFQDSTAKIDFNVVTDILPFVDVKAENNTPLFQKKNGIWYYRSKLDLQSTHRTKLGKGIQAALYLWKNPARTNSVNK</sequence>
<gene>
    <name evidence="1" type="ORF">PACLA_8A019567</name>
</gene>
<dbReference type="InterPro" id="IPR049756">
    <property type="entry name" value="PlcA-like_dom"/>
</dbReference>
<evidence type="ECO:0000313" key="2">
    <source>
        <dbReference type="Proteomes" id="UP001152795"/>
    </source>
</evidence>
<name>A0A6S7LP58_PARCT</name>
<keyword evidence="2" id="KW-1185">Reference proteome</keyword>
<evidence type="ECO:0000313" key="1">
    <source>
        <dbReference type="EMBL" id="CAB4039893.1"/>
    </source>
</evidence>